<keyword evidence="2" id="KW-1185">Reference proteome</keyword>
<gene>
    <name evidence="1" type="ORF">HMPREF9607_00897</name>
</gene>
<reference evidence="1" key="1">
    <citation type="submission" date="2010-08" db="EMBL/GenBank/DDBJ databases">
        <authorList>
            <person name="Weinstock G."/>
            <person name="Sodergren E."/>
            <person name="Clifton S."/>
            <person name="Fulton L."/>
            <person name="Fulton B."/>
            <person name="Courtney L."/>
            <person name="Fronick C."/>
            <person name="Harrison M."/>
            <person name="Strong C."/>
            <person name="Farmer C."/>
            <person name="Delahaunty K."/>
            <person name="Markovic C."/>
            <person name="Hall O."/>
            <person name="Minx P."/>
            <person name="Tomlinson C."/>
            <person name="Mitreva M."/>
            <person name="Hou S."/>
            <person name="Chen J."/>
            <person name="Wollam A."/>
            <person name="Pepin K.H."/>
            <person name="Johnson M."/>
            <person name="Bhonagiri V."/>
            <person name="Zhang X."/>
            <person name="Suruliraj S."/>
            <person name="Warren W."/>
            <person name="Chinwalla A."/>
            <person name="Mardis E.R."/>
            <person name="Wilson R.K."/>
        </authorList>
    </citation>
    <scope>NUCLEOTIDE SEQUENCE [LARGE SCALE GENOMIC DNA]</scope>
    <source>
        <strain evidence="1">HL044PA1</strain>
    </source>
</reference>
<evidence type="ECO:0000313" key="2">
    <source>
        <dbReference type="Proteomes" id="UP000003179"/>
    </source>
</evidence>
<dbReference type="EMBL" id="ADZU01000016">
    <property type="protein sequence ID" value="EFS92843.1"/>
    <property type="molecule type" value="Genomic_DNA"/>
</dbReference>
<accession>A0ABP2K7G8</accession>
<dbReference type="Proteomes" id="UP000003179">
    <property type="component" value="Unassembled WGS sequence"/>
</dbReference>
<sequence length="88" mass="9945">MRDCGYVGVGAVTIEPAGLTKGGREPIGVEGVVTDSARWGMALGLRNNGWCRRESNLWTTQWVRRPLSTESNWVTKNWARKRQLKVWS</sequence>
<organism evidence="1 2">
    <name type="scientific">Cutibacterium modestum HL044PA1</name>
    <dbReference type="NCBI Taxonomy" id="765109"/>
    <lineage>
        <taxon>Bacteria</taxon>
        <taxon>Bacillati</taxon>
        <taxon>Actinomycetota</taxon>
        <taxon>Actinomycetes</taxon>
        <taxon>Propionibacteriales</taxon>
        <taxon>Propionibacteriaceae</taxon>
        <taxon>Cutibacterium</taxon>
        <taxon>Cutibacterium modestum</taxon>
    </lineage>
</organism>
<protein>
    <submittedName>
        <fullName evidence="1">Uncharacterized protein</fullName>
    </submittedName>
</protein>
<proteinExistence type="predicted"/>
<evidence type="ECO:0000313" key="1">
    <source>
        <dbReference type="EMBL" id="EFS92843.1"/>
    </source>
</evidence>
<name>A0ABP2K7G8_9ACTN</name>
<comment type="caution">
    <text evidence="1">The sequence shown here is derived from an EMBL/GenBank/DDBJ whole genome shotgun (WGS) entry which is preliminary data.</text>
</comment>